<dbReference type="STRING" id="1046627.BZARG_272"/>
<dbReference type="SUPFAM" id="SSF52833">
    <property type="entry name" value="Thioredoxin-like"/>
    <property type="match status" value="1"/>
</dbReference>
<evidence type="ECO:0000313" key="1">
    <source>
        <dbReference type="EMBL" id="EGV44940.1"/>
    </source>
</evidence>
<dbReference type="PROSITE" id="PS51257">
    <property type="entry name" value="PROKAR_LIPOPROTEIN"/>
    <property type="match status" value="1"/>
</dbReference>
<name>G2E9R1_9FLAO</name>
<dbReference type="InterPro" id="IPR036249">
    <property type="entry name" value="Thioredoxin-like_sf"/>
</dbReference>
<reference evidence="1 2" key="1">
    <citation type="journal article" date="2008" name="Int. J. Syst. Evol. Microbiol.">
        <title>Bizionia argentinensis sp. nov., isolated from surface marine water in Antarctica.</title>
        <authorList>
            <person name="Bercovich A."/>
            <person name="Vazquez S.C."/>
            <person name="Yankilevich P."/>
            <person name="Coria S.H."/>
            <person name="Foti M."/>
            <person name="Hernandez E."/>
            <person name="Vidal A."/>
            <person name="Ruberto L."/>
            <person name="Melo C."/>
            <person name="Marenssi S."/>
            <person name="Criscuolo M."/>
            <person name="Memoli M."/>
            <person name="Arguelles M."/>
            <person name="Mac Cormack W.P."/>
        </authorList>
    </citation>
    <scope>NUCLEOTIDE SEQUENCE [LARGE SCALE GENOMIC DNA]</scope>
    <source>
        <strain evidence="1 2">JUB59</strain>
    </source>
</reference>
<dbReference type="Gene3D" id="3.40.30.10">
    <property type="entry name" value="Glutaredoxin"/>
    <property type="match status" value="1"/>
</dbReference>
<dbReference type="OrthoDB" id="6398367at2"/>
<proteinExistence type="predicted"/>
<dbReference type="RefSeq" id="WP_008634537.1">
    <property type="nucleotide sequence ID" value="NZ_AFXZ01000002.1"/>
</dbReference>
<sequence>MNYKLAFVVLFYFVLIQSCKTAGNKVVNTEESEAEFIETEIAECASCDLIGEISRAELVNNSTFNQWFSTNYEAYQFNALAMETLKSVSTENISFKIILGTWCSDSHRDVPRFTKILDAINIQENVIEYYALDVNKLSPEGIENTYNIIQVPTFIVYKNGVELNRIVEMSVRTLEEDLATILTTNDYKNVYAD</sequence>
<keyword evidence="2" id="KW-1185">Reference proteome</keyword>
<accession>G2E9R1</accession>
<evidence type="ECO:0000313" key="2">
    <source>
        <dbReference type="Proteomes" id="UP000003730"/>
    </source>
</evidence>
<dbReference type="Proteomes" id="UP000003730">
    <property type="component" value="Unassembled WGS sequence"/>
</dbReference>
<dbReference type="AlphaFoldDB" id="G2E9R1"/>
<dbReference type="CDD" id="cd02947">
    <property type="entry name" value="TRX_family"/>
    <property type="match status" value="1"/>
</dbReference>
<dbReference type="eggNOG" id="COG0526">
    <property type="taxonomic scope" value="Bacteria"/>
</dbReference>
<protein>
    <submittedName>
        <fullName evidence="1">Thioredoxin</fullName>
    </submittedName>
</protein>
<dbReference type="EMBL" id="AFXZ01000002">
    <property type="protein sequence ID" value="EGV44940.1"/>
    <property type="molecule type" value="Genomic_DNA"/>
</dbReference>
<gene>
    <name evidence="1" type="ORF">BZARG_272</name>
</gene>
<comment type="caution">
    <text evidence="1">The sequence shown here is derived from an EMBL/GenBank/DDBJ whole genome shotgun (WGS) entry which is preliminary data.</text>
</comment>
<organism evidence="1 2">
    <name type="scientific">Bizionia argentinensis JUB59</name>
    <dbReference type="NCBI Taxonomy" id="1046627"/>
    <lineage>
        <taxon>Bacteria</taxon>
        <taxon>Pseudomonadati</taxon>
        <taxon>Bacteroidota</taxon>
        <taxon>Flavobacteriia</taxon>
        <taxon>Flavobacteriales</taxon>
        <taxon>Flavobacteriaceae</taxon>
        <taxon>Bizionia</taxon>
    </lineage>
</organism>